<feature type="modified residue" description="4-aspartylphosphate" evidence="1">
    <location>
        <position position="56"/>
    </location>
</feature>
<dbReference type="AlphaFoldDB" id="A0A6I5RQ84"/>
<sequence length="153" mass="16538">MQTLNVLVLQERPFQLMALHQMLNANGVFNVLTADTLASAMDVLTRCNRVDLLICDEAMAEPECEALLAHLLDHPGVRAMLVVGAVDATSPNSLCTRARAQGVWVLGCLPWPVTVPALDQQLRRYREGYSCGSARSQSLMLTQGACTAASAAR</sequence>
<gene>
    <name evidence="3" type="ORF">G3O07_07575</name>
</gene>
<name>A0A6I5RQ84_9PSED</name>
<evidence type="ECO:0000259" key="2">
    <source>
        <dbReference type="PROSITE" id="PS50110"/>
    </source>
</evidence>
<evidence type="ECO:0000256" key="1">
    <source>
        <dbReference type="PROSITE-ProRule" id="PRU00169"/>
    </source>
</evidence>
<dbReference type="Proteomes" id="UP000471751">
    <property type="component" value="Unassembled WGS sequence"/>
</dbReference>
<feature type="domain" description="Response regulatory" evidence="2">
    <location>
        <begin position="5"/>
        <end position="126"/>
    </location>
</feature>
<proteinExistence type="predicted"/>
<protein>
    <submittedName>
        <fullName evidence="3">Response regulator</fullName>
    </submittedName>
</protein>
<dbReference type="SUPFAM" id="SSF52172">
    <property type="entry name" value="CheY-like"/>
    <property type="match status" value="1"/>
</dbReference>
<dbReference type="InterPro" id="IPR011006">
    <property type="entry name" value="CheY-like_superfamily"/>
</dbReference>
<keyword evidence="4" id="KW-1185">Reference proteome</keyword>
<accession>A0A6I5RQ84</accession>
<dbReference type="EMBL" id="JAAHBT010000062">
    <property type="protein sequence ID" value="NES09618.1"/>
    <property type="molecule type" value="Genomic_DNA"/>
</dbReference>
<comment type="caution">
    <text evidence="3">The sequence shown here is derived from an EMBL/GenBank/DDBJ whole genome shotgun (WGS) entry which is preliminary data.</text>
</comment>
<dbReference type="RefSeq" id="WP_163934346.1">
    <property type="nucleotide sequence ID" value="NZ_BMQU01000011.1"/>
</dbReference>
<keyword evidence="1" id="KW-0597">Phosphoprotein</keyword>
<reference evidence="3 4" key="1">
    <citation type="submission" date="2020-02" db="EMBL/GenBank/DDBJ databases">
        <title>Broccoli isolated Pseudomonas sp.</title>
        <authorList>
            <person name="Fujikawa T."/>
            <person name="Sawada H."/>
        </authorList>
    </citation>
    <scope>NUCLEOTIDE SEQUENCE [LARGE SCALE GENOMIC DNA]</scope>
    <source>
        <strain evidence="3 4">JCM 32154</strain>
    </source>
</reference>
<dbReference type="InterPro" id="IPR001789">
    <property type="entry name" value="Sig_transdc_resp-reg_receiver"/>
</dbReference>
<evidence type="ECO:0000313" key="3">
    <source>
        <dbReference type="EMBL" id="NES09618.1"/>
    </source>
</evidence>
<evidence type="ECO:0000313" key="4">
    <source>
        <dbReference type="Proteomes" id="UP000471751"/>
    </source>
</evidence>
<dbReference type="Gene3D" id="3.40.50.2300">
    <property type="match status" value="1"/>
</dbReference>
<dbReference type="GO" id="GO:0000160">
    <property type="term" value="P:phosphorelay signal transduction system"/>
    <property type="evidence" value="ECO:0007669"/>
    <property type="project" value="InterPro"/>
</dbReference>
<dbReference type="PROSITE" id="PS50110">
    <property type="entry name" value="RESPONSE_REGULATORY"/>
    <property type="match status" value="1"/>
</dbReference>
<organism evidence="3 4">
    <name type="scientific">Pseudomonas laurentiana</name>
    <dbReference type="NCBI Taxonomy" id="2364649"/>
    <lineage>
        <taxon>Bacteria</taxon>
        <taxon>Pseudomonadati</taxon>
        <taxon>Pseudomonadota</taxon>
        <taxon>Gammaproteobacteria</taxon>
        <taxon>Pseudomonadales</taxon>
        <taxon>Pseudomonadaceae</taxon>
        <taxon>Pseudomonas</taxon>
    </lineage>
</organism>